<keyword evidence="1" id="KW-1133">Transmembrane helix</keyword>
<keyword evidence="3" id="KW-1185">Reference proteome</keyword>
<organism evidence="2 3">
    <name type="scientific">Photobacterium piscicola</name>
    <dbReference type="NCBI Taxonomy" id="1378299"/>
    <lineage>
        <taxon>Bacteria</taxon>
        <taxon>Pseudomonadati</taxon>
        <taxon>Pseudomonadota</taxon>
        <taxon>Gammaproteobacteria</taxon>
        <taxon>Vibrionales</taxon>
        <taxon>Vibrionaceae</taxon>
        <taxon>Photobacterium</taxon>
    </lineage>
</organism>
<accession>A0ABU6LLC6</accession>
<feature type="transmembrane region" description="Helical" evidence="1">
    <location>
        <begin position="7"/>
        <end position="33"/>
    </location>
</feature>
<keyword evidence="1" id="KW-0812">Transmembrane</keyword>
<feature type="transmembrane region" description="Helical" evidence="1">
    <location>
        <begin position="39"/>
        <end position="60"/>
    </location>
</feature>
<gene>
    <name evidence="2" type="ORF">VXS00_10295</name>
</gene>
<evidence type="ECO:0000313" key="3">
    <source>
        <dbReference type="Proteomes" id="UP001339429"/>
    </source>
</evidence>
<dbReference type="InterPro" id="IPR029024">
    <property type="entry name" value="TerB-like"/>
</dbReference>
<dbReference type="SUPFAM" id="SSF158682">
    <property type="entry name" value="TerB-like"/>
    <property type="match status" value="1"/>
</dbReference>
<name>A0ABU6LLC6_9GAMM</name>
<proteinExistence type="predicted"/>
<comment type="caution">
    <text evidence="2">The sequence shown here is derived from an EMBL/GenBank/DDBJ whole genome shotgun (WGS) entry which is preliminary data.</text>
</comment>
<evidence type="ECO:0000256" key="1">
    <source>
        <dbReference type="SAM" id="Phobius"/>
    </source>
</evidence>
<sequence length="219" mass="23187">MGFWKKVIGGAVIGVGAIAAAPFTGGGSILGAATLASSLAGAGAVAAGAGVAVAAAGAALDSRSKDKQHKNLQQARQQGKQESDAENVIALEKLRDELAVILRDIEVRESFLLTAFAVGICAANADHEICGDERAELVELVAGLGKENVLSKATLQRLDVWFNNPPNLNTVWQMIEQNNFNDPGHIAIFDKIVHMVIWADDEQNTDEKEFIEAWNSLAA</sequence>
<evidence type="ECO:0000313" key="2">
    <source>
        <dbReference type="EMBL" id="MEC6899032.1"/>
    </source>
</evidence>
<dbReference type="EMBL" id="JAYXUD010000006">
    <property type="protein sequence ID" value="MEC6899032.1"/>
    <property type="molecule type" value="Genomic_DNA"/>
</dbReference>
<keyword evidence="1" id="KW-0472">Membrane</keyword>
<reference evidence="2 3" key="1">
    <citation type="submission" date="2024-01" db="EMBL/GenBank/DDBJ databases">
        <title>Active colonisers of the gastrointestinal tract of Atlantic salmon farmed in a warm water region.</title>
        <authorList>
            <person name="Bowman J.P."/>
        </authorList>
    </citation>
    <scope>NUCLEOTIDE SEQUENCE [LARGE SCALE GENOMIC DNA]</scope>
    <source>
        <strain evidence="2 3">S4MW1</strain>
    </source>
</reference>
<protein>
    <recommendedName>
        <fullName evidence="4">Tellurite resistance protein TerB</fullName>
    </recommendedName>
</protein>
<dbReference type="RefSeq" id="WP_327779808.1">
    <property type="nucleotide sequence ID" value="NZ_JAYXUD010000006.1"/>
</dbReference>
<evidence type="ECO:0008006" key="4">
    <source>
        <dbReference type="Google" id="ProtNLM"/>
    </source>
</evidence>
<dbReference type="Proteomes" id="UP001339429">
    <property type="component" value="Unassembled WGS sequence"/>
</dbReference>